<feature type="region of interest" description="Disordered" evidence="9">
    <location>
        <begin position="473"/>
        <end position="513"/>
    </location>
</feature>
<evidence type="ECO:0000256" key="9">
    <source>
        <dbReference type="SAM" id="MobiDB-lite"/>
    </source>
</evidence>
<gene>
    <name evidence="12" type="ORF">SO694_00158054</name>
</gene>
<feature type="active site" description="Charge relay system" evidence="7">
    <location>
        <position position="183"/>
    </location>
</feature>
<dbReference type="Proteomes" id="UP001363151">
    <property type="component" value="Unassembled WGS sequence"/>
</dbReference>
<comment type="catalytic activity">
    <reaction evidence="5">
        <text>Hydrolysis of proteins with broad specificity for peptide bonds, and a preference for a large uncharged residue in P1. Hydrolyzes peptide amides.</text>
        <dbReference type="EC" id="3.4.21.62"/>
    </reaction>
</comment>
<evidence type="ECO:0000256" key="8">
    <source>
        <dbReference type="RuleBase" id="RU003355"/>
    </source>
</evidence>
<dbReference type="InterPro" id="IPR051048">
    <property type="entry name" value="Peptidase_S8/S53_subtilisin"/>
</dbReference>
<dbReference type="PANTHER" id="PTHR43399:SF4">
    <property type="entry name" value="CELL WALL-ASSOCIATED PROTEASE"/>
    <property type="match status" value="1"/>
</dbReference>
<feature type="signal peptide" evidence="10">
    <location>
        <begin position="1"/>
        <end position="19"/>
    </location>
</feature>
<keyword evidence="2 7" id="KW-0645">Protease</keyword>
<dbReference type="EMBL" id="JBBJCI010000144">
    <property type="protein sequence ID" value="KAK7242420.1"/>
    <property type="molecule type" value="Genomic_DNA"/>
</dbReference>
<evidence type="ECO:0000256" key="3">
    <source>
        <dbReference type="ARBA" id="ARBA00022801"/>
    </source>
</evidence>
<dbReference type="PROSITE" id="PS51892">
    <property type="entry name" value="SUBTILASE"/>
    <property type="match status" value="1"/>
</dbReference>
<dbReference type="PROSITE" id="PS00136">
    <property type="entry name" value="SUBTILASE_ASP"/>
    <property type="match status" value="1"/>
</dbReference>
<dbReference type="EC" id="3.4.21.62" evidence="6"/>
<evidence type="ECO:0000256" key="2">
    <source>
        <dbReference type="ARBA" id="ARBA00022670"/>
    </source>
</evidence>
<evidence type="ECO:0000256" key="4">
    <source>
        <dbReference type="ARBA" id="ARBA00022825"/>
    </source>
</evidence>
<dbReference type="InterPro" id="IPR023827">
    <property type="entry name" value="Peptidase_S8_Asp-AS"/>
</dbReference>
<dbReference type="Gene3D" id="3.40.50.200">
    <property type="entry name" value="Peptidase S8/S53 domain"/>
    <property type="match status" value="1"/>
</dbReference>
<evidence type="ECO:0000313" key="12">
    <source>
        <dbReference type="EMBL" id="KAK7242420.1"/>
    </source>
</evidence>
<dbReference type="InterPro" id="IPR022398">
    <property type="entry name" value="Peptidase_S8_His-AS"/>
</dbReference>
<dbReference type="CDD" id="cd07473">
    <property type="entry name" value="Peptidases_S8_Subtilisin_like"/>
    <property type="match status" value="1"/>
</dbReference>
<dbReference type="SUPFAM" id="SSF52743">
    <property type="entry name" value="Subtilisin-like"/>
    <property type="match status" value="1"/>
</dbReference>
<evidence type="ECO:0000256" key="10">
    <source>
        <dbReference type="SAM" id="SignalP"/>
    </source>
</evidence>
<evidence type="ECO:0000256" key="1">
    <source>
        <dbReference type="ARBA" id="ARBA00011073"/>
    </source>
</evidence>
<dbReference type="InterPro" id="IPR036852">
    <property type="entry name" value="Peptidase_S8/S53_dom_sf"/>
</dbReference>
<evidence type="ECO:0000256" key="6">
    <source>
        <dbReference type="ARBA" id="ARBA00023619"/>
    </source>
</evidence>
<dbReference type="Pfam" id="PF00082">
    <property type="entry name" value="Peptidase_S8"/>
    <property type="match status" value="1"/>
</dbReference>
<feature type="domain" description="Peptidase S8/S53" evidence="11">
    <location>
        <begin position="176"/>
        <end position="442"/>
    </location>
</feature>
<accession>A0ABR1G1B9</accession>
<keyword evidence="4 7" id="KW-0720">Serine protease</keyword>
<name>A0ABR1G1B9_AURAN</name>
<dbReference type="PROSITE" id="PS00138">
    <property type="entry name" value="SUBTILASE_SER"/>
    <property type="match status" value="1"/>
</dbReference>
<dbReference type="PRINTS" id="PR00723">
    <property type="entry name" value="SUBTILISIN"/>
</dbReference>
<organism evidence="12 13">
    <name type="scientific">Aureococcus anophagefferens</name>
    <name type="common">Harmful bloom alga</name>
    <dbReference type="NCBI Taxonomy" id="44056"/>
    <lineage>
        <taxon>Eukaryota</taxon>
        <taxon>Sar</taxon>
        <taxon>Stramenopiles</taxon>
        <taxon>Ochrophyta</taxon>
        <taxon>Pelagophyceae</taxon>
        <taxon>Pelagomonadales</taxon>
        <taxon>Pelagomonadaceae</taxon>
        <taxon>Aureococcus</taxon>
    </lineage>
</organism>
<evidence type="ECO:0000256" key="5">
    <source>
        <dbReference type="ARBA" id="ARBA00023529"/>
    </source>
</evidence>
<feature type="compositionally biased region" description="Low complexity" evidence="9">
    <location>
        <begin position="491"/>
        <end position="507"/>
    </location>
</feature>
<keyword evidence="13" id="KW-1185">Reference proteome</keyword>
<dbReference type="PANTHER" id="PTHR43399">
    <property type="entry name" value="SUBTILISIN-RELATED"/>
    <property type="match status" value="1"/>
</dbReference>
<dbReference type="InterPro" id="IPR034204">
    <property type="entry name" value="PfSUB1-like_cat_dom"/>
</dbReference>
<comment type="similarity">
    <text evidence="1 7 8">Belongs to the peptidase S8 family.</text>
</comment>
<keyword evidence="10" id="KW-0732">Signal</keyword>
<feature type="active site" description="Charge relay system" evidence="7">
    <location>
        <position position="239"/>
    </location>
</feature>
<evidence type="ECO:0000256" key="7">
    <source>
        <dbReference type="PROSITE-ProRule" id="PRU01240"/>
    </source>
</evidence>
<protein>
    <recommendedName>
        <fullName evidence="6">subtilisin</fullName>
        <ecNumber evidence="6">3.4.21.62</ecNumber>
    </recommendedName>
</protein>
<dbReference type="InterPro" id="IPR023828">
    <property type="entry name" value="Peptidase_S8_Ser-AS"/>
</dbReference>
<dbReference type="PROSITE" id="PS00137">
    <property type="entry name" value="SUBTILASE_HIS"/>
    <property type="match status" value="1"/>
</dbReference>
<keyword evidence="3 7" id="KW-0378">Hydrolase</keyword>
<sequence>MAASLKSALLALALTSGDAKSLRSRRRRLADQLDLGQLSQDAGEGLLGTRVLFKLERGADASVAERVASDLDCDAAPARVFRDAGKFEAGHKAAGLNLHYQVECGKSSDKLEASSNTFAALTKFLDAGDHDGVAFVEAEYDEELLWTPNDPSLPTQTHYGAIKLPGAWDTTTGSPDVVVQVLDTGIDMSHPDLQTNIWKNPGEICGNGIDDDGNGYVDDCHGYNHADDTGTDLLGNHWHGSHCGGTIAADNNNGVGVAGVAGGDGSANSGAKLMISVAFGKTAVDGFAEALVYGADMGAQISSNSWGYTGAGPRPGYIAQNIKDAIDYYNTKNGIVVFAAGNSNSEADYYPGYYDGTIAVSAVADNGVRASFSNYGDWIEISAPGVSVYSTMLGTSYGYASGTSMACPHVAGVLALGMAHGPGLSKDELLECMYSTAMDIDADNGAYAGKLGAGMVDAEEYLKCVSEGAGDPVETTTTKFVEPTPVPTPAPTFKATKPPTTTTTTKTKPPPGDFEPVDELKCKMHKKVGSFLVCSWTHPSVGDVGKFMVEFSTSEDPTWVRVDEERKYHDELDGRFYQIVDAPCRVKAIVRVTALSDDGAIASEPVESDIKKMKCWDW</sequence>
<evidence type="ECO:0000259" key="11">
    <source>
        <dbReference type="Pfam" id="PF00082"/>
    </source>
</evidence>
<feature type="chain" id="PRO_5047521560" description="subtilisin" evidence="10">
    <location>
        <begin position="20"/>
        <end position="618"/>
    </location>
</feature>
<comment type="caution">
    <text evidence="12">The sequence shown here is derived from an EMBL/GenBank/DDBJ whole genome shotgun (WGS) entry which is preliminary data.</text>
</comment>
<evidence type="ECO:0000313" key="13">
    <source>
        <dbReference type="Proteomes" id="UP001363151"/>
    </source>
</evidence>
<dbReference type="InterPro" id="IPR000209">
    <property type="entry name" value="Peptidase_S8/S53_dom"/>
</dbReference>
<reference evidence="12 13" key="1">
    <citation type="submission" date="2024-03" db="EMBL/GenBank/DDBJ databases">
        <title>Aureococcus anophagefferens CCMP1851 and Kratosvirus quantuckense: Draft genome of a second virus-susceptible host strain in the model system.</title>
        <authorList>
            <person name="Chase E."/>
            <person name="Truchon A.R."/>
            <person name="Schepens W."/>
            <person name="Wilhelm S.W."/>
        </authorList>
    </citation>
    <scope>NUCLEOTIDE SEQUENCE [LARGE SCALE GENOMIC DNA]</scope>
    <source>
        <strain evidence="12 13">CCMP1851</strain>
    </source>
</reference>
<proteinExistence type="inferred from homology"/>
<feature type="active site" description="Charge relay system" evidence="7">
    <location>
        <position position="404"/>
    </location>
</feature>
<dbReference type="InterPro" id="IPR015500">
    <property type="entry name" value="Peptidase_S8_subtilisin-rel"/>
</dbReference>